<dbReference type="PROSITE" id="PS51718">
    <property type="entry name" value="G_DYNAMIN_2"/>
    <property type="match status" value="1"/>
</dbReference>
<evidence type="ECO:0000313" key="10">
    <source>
        <dbReference type="EMBL" id="HIU34737.1"/>
    </source>
</evidence>
<dbReference type="InterPro" id="IPR027417">
    <property type="entry name" value="P-loop_NTPase"/>
</dbReference>
<dbReference type="PANTHER" id="PTHR10465:SF0">
    <property type="entry name" value="SARCALUMENIN"/>
    <property type="match status" value="1"/>
</dbReference>
<keyword evidence="8" id="KW-0812">Transmembrane</keyword>
<dbReference type="GO" id="GO:0008053">
    <property type="term" value="P:mitochondrial fusion"/>
    <property type="evidence" value="ECO:0007669"/>
    <property type="project" value="TreeGrafter"/>
</dbReference>
<name>A0A9D1LDJ2_9FIRM</name>
<evidence type="ECO:0000256" key="8">
    <source>
        <dbReference type="SAM" id="Phobius"/>
    </source>
</evidence>
<keyword evidence="2" id="KW-0547">Nucleotide-binding</keyword>
<dbReference type="Pfam" id="PF00350">
    <property type="entry name" value="Dynamin_N"/>
    <property type="match status" value="1"/>
</dbReference>
<dbReference type="CDD" id="cd09912">
    <property type="entry name" value="DLP_2"/>
    <property type="match status" value="1"/>
</dbReference>
<reference evidence="10" key="1">
    <citation type="submission" date="2020-10" db="EMBL/GenBank/DDBJ databases">
        <authorList>
            <person name="Gilroy R."/>
        </authorList>
    </citation>
    <scope>NUCLEOTIDE SEQUENCE</scope>
    <source>
        <strain evidence="10">ChiHcec3-11533</strain>
    </source>
</reference>
<evidence type="ECO:0000313" key="11">
    <source>
        <dbReference type="Proteomes" id="UP000824072"/>
    </source>
</evidence>
<keyword evidence="4 7" id="KW-0175">Coiled coil</keyword>
<dbReference type="AlphaFoldDB" id="A0A9D1LDJ2"/>
<gene>
    <name evidence="10" type="ORF">IAB02_09255</name>
</gene>
<evidence type="ECO:0000256" key="6">
    <source>
        <dbReference type="ARBA" id="ARBA00023136"/>
    </source>
</evidence>
<comment type="caution">
    <text evidence="10">The sequence shown here is derived from an EMBL/GenBank/DDBJ whole genome shotgun (WGS) entry which is preliminary data.</text>
</comment>
<feature type="transmembrane region" description="Helical" evidence="8">
    <location>
        <begin position="512"/>
        <end position="534"/>
    </location>
</feature>
<feature type="transmembrane region" description="Helical" evidence="8">
    <location>
        <begin position="540"/>
        <end position="563"/>
    </location>
</feature>
<evidence type="ECO:0000256" key="4">
    <source>
        <dbReference type="ARBA" id="ARBA00023054"/>
    </source>
</evidence>
<evidence type="ECO:0000256" key="2">
    <source>
        <dbReference type="ARBA" id="ARBA00022741"/>
    </source>
</evidence>
<evidence type="ECO:0000256" key="5">
    <source>
        <dbReference type="ARBA" id="ARBA00023134"/>
    </source>
</evidence>
<sequence>MRTQQECYMNYNTMVSTVENGVKDMAKACDSIEMNDRAEELRALQKRLNNHLFSVGVLGEFRRGKSTVINALLGEEIVPSDIVPTSATLNYVRWDVRPHADINFKDETVKEVPVNELAAYVTKTDSEKAAVAQTVRDAVVYYPCRFCQNGVQIVDTPGLNDDERMTAITEEVVPKLDAIIFVLTADSPFSDSEANFVRNKIMMSDISRVIFVLNKIDIVRPKDRQRLIDNIHERIREYVLEKIEAVYGKDSRQFTEAEDKLKNVRLFPVSALQALDAKQEGDDQALEKSGFLELERELAYMLTEERGMLQLMGPVNRLMSTAESALRTIDMRTNSISMDKTEFEKIQTESLEEIKKTRARKVEEINRLKKNAATLKEDMLALVPETYDKVRADLCNVVGCEHPTPEELGSNKGIEEFGKRVEKKVQEELNNKLSFETDCLMMRIRDRIGEELVHCKKFTDAVDYTARSVESNFKNGSMATNIAIIGIDTVLGLTSPIGFIGGAIQGWRNAGVGGAVVGGIGGFVAGAGALGAIIASGGLLIPAAVVGCAVASLTGKGLTSLVFGKRIRAKKAADVRDALQNGVDEMIQNMRRERVLENWLTEVCHDVYAQLMQQLNNDTEVVLSEMEAALRQSEIDLNAGIQERERLIADMTAVRENVREIVAAIAPVQKKLKEFLNLPNTSEA</sequence>
<dbReference type="EMBL" id="DVMU01000201">
    <property type="protein sequence ID" value="HIU34737.1"/>
    <property type="molecule type" value="Genomic_DNA"/>
</dbReference>
<dbReference type="GO" id="GO:0003924">
    <property type="term" value="F:GTPase activity"/>
    <property type="evidence" value="ECO:0007669"/>
    <property type="project" value="InterPro"/>
</dbReference>
<keyword evidence="8" id="KW-1133">Transmembrane helix</keyword>
<evidence type="ECO:0000256" key="7">
    <source>
        <dbReference type="SAM" id="Coils"/>
    </source>
</evidence>
<protein>
    <submittedName>
        <fullName evidence="10">Dynamin family protein</fullName>
    </submittedName>
</protein>
<evidence type="ECO:0000256" key="1">
    <source>
        <dbReference type="ARBA" id="ARBA00004370"/>
    </source>
</evidence>
<proteinExistence type="predicted"/>
<organism evidence="10 11">
    <name type="scientific">Candidatus Pullichristensenella excrementigallinarum</name>
    <dbReference type="NCBI Taxonomy" id="2840907"/>
    <lineage>
        <taxon>Bacteria</taxon>
        <taxon>Bacillati</taxon>
        <taxon>Bacillota</taxon>
        <taxon>Clostridia</taxon>
        <taxon>Candidatus Pullichristensenella</taxon>
    </lineage>
</organism>
<feature type="domain" description="Dynamin-type G" evidence="9">
    <location>
        <begin position="49"/>
        <end position="295"/>
    </location>
</feature>
<dbReference type="InterPro" id="IPR030381">
    <property type="entry name" value="G_DYNAMIN_dom"/>
</dbReference>
<evidence type="ECO:0000259" key="9">
    <source>
        <dbReference type="PROSITE" id="PS51718"/>
    </source>
</evidence>
<keyword evidence="6 8" id="KW-0472">Membrane</keyword>
<keyword evidence="3" id="KW-0378">Hydrolase</keyword>
<evidence type="ECO:0000256" key="3">
    <source>
        <dbReference type="ARBA" id="ARBA00022801"/>
    </source>
</evidence>
<feature type="coiled-coil region" evidence="7">
    <location>
        <begin position="351"/>
        <end position="378"/>
    </location>
</feature>
<dbReference type="PANTHER" id="PTHR10465">
    <property type="entry name" value="TRANSMEMBRANE GTPASE FZO1"/>
    <property type="match status" value="1"/>
</dbReference>
<dbReference type="InterPro" id="IPR027094">
    <property type="entry name" value="Mitofusin_fam"/>
</dbReference>
<keyword evidence="5" id="KW-0342">GTP-binding</keyword>
<dbReference type="Proteomes" id="UP000824072">
    <property type="component" value="Unassembled WGS sequence"/>
</dbReference>
<accession>A0A9D1LDJ2</accession>
<comment type="subcellular location">
    <subcellularLocation>
        <location evidence="1">Membrane</location>
    </subcellularLocation>
</comment>
<dbReference type="SUPFAM" id="SSF52540">
    <property type="entry name" value="P-loop containing nucleoside triphosphate hydrolases"/>
    <property type="match status" value="1"/>
</dbReference>
<reference evidence="10" key="2">
    <citation type="journal article" date="2021" name="PeerJ">
        <title>Extensive microbial diversity within the chicken gut microbiome revealed by metagenomics and culture.</title>
        <authorList>
            <person name="Gilroy R."/>
            <person name="Ravi A."/>
            <person name="Getino M."/>
            <person name="Pursley I."/>
            <person name="Horton D.L."/>
            <person name="Alikhan N.F."/>
            <person name="Baker D."/>
            <person name="Gharbi K."/>
            <person name="Hall N."/>
            <person name="Watson M."/>
            <person name="Adriaenssens E.M."/>
            <person name="Foster-Nyarko E."/>
            <person name="Jarju S."/>
            <person name="Secka A."/>
            <person name="Antonio M."/>
            <person name="Oren A."/>
            <person name="Chaudhuri R.R."/>
            <person name="La Ragione R."/>
            <person name="Hildebrand F."/>
            <person name="Pallen M.J."/>
        </authorList>
    </citation>
    <scope>NUCLEOTIDE SEQUENCE</scope>
    <source>
        <strain evidence="10">ChiHcec3-11533</strain>
    </source>
</reference>
<dbReference type="GO" id="GO:0005525">
    <property type="term" value="F:GTP binding"/>
    <property type="evidence" value="ECO:0007669"/>
    <property type="project" value="UniProtKB-KW"/>
</dbReference>
<feature type="transmembrane region" description="Helical" evidence="8">
    <location>
        <begin position="478"/>
        <end position="500"/>
    </location>
</feature>
<dbReference type="GO" id="GO:0016020">
    <property type="term" value="C:membrane"/>
    <property type="evidence" value="ECO:0007669"/>
    <property type="project" value="UniProtKB-SubCell"/>
</dbReference>
<dbReference type="InterPro" id="IPR045063">
    <property type="entry name" value="Dynamin_N"/>
</dbReference>
<dbReference type="Gene3D" id="3.40.50.300">
    <property type="entry name" value="P-loop containing nucleotide triphosphate hydrolases"/>
    <property type="match status" value="2"/>
</dbReference>